<comment type="caution">
    <text evidence="2">The sequence shown here is derived from an EMBL/GenBank/DDBJ whole genome shotgun (WGS) entry which is preliminary data.</text>
</comment>
<reference evidence="2 3" key="1">
    <citation type="journal article" date="2021" name="Elife">
        <title>Chloroplast acquisition without the gene transfer in kleptoplastic sea slugs, Plakobranchus ocellatus.</title>
        <authorList>
            <person name="Maeda T."/>
            <person name="Takahashi S."/>
            <person name="Yoshida T."/>
            <person name="Shimamura S."/>
            <person name="Takaki Y."/>
            <person name="Nagai Y."/>
            <person name="Toyoda A."/>
            <person name="Suzuki Y."/>
            <person name="Arimoto A."/>
            <person name="Ishii H."/>
            <person name="Satoh N."/>
            <person name="Nishiyama T."/>
            <person name="Hasebe M."/>
            <person name="Maruyama T."/>
            <person name="Minagawa J."/>
            <person name="Obokata J."/>
            <person name="Shigenobu S."/>
        </authorList>
    </citation>
    <scope>NUCLEOTIDE SEQUENCE [LARGE SCALE GENOMIC DNA]</scope>
</reference>
<gene>
    <name evidence="2" type="ORF">ElyMa_001030500</name>
</gene>
<sequence>MNISRLYPFNTVAYSHTETGESPVYYRSQCSVSLSVEELGEGTSNFRVWISPNVTIYSTYIPNMGTVTLWFPEVSYNCTNELIPGHILGKSTRCICFTTSEGYPRGTAQWYREHGTYPVGINGTLDLSYDFSNPEQTFSCDAVSPLGRNTGARLMEPTFVFFNSSSFEVEYTVLTANACDNNTTDNNNNNNNNSFNVNDAPLVEVRCRVSKEHVSSVPGYRIHWAHQQTFSAQAFRNMSENGDFYEVVAYFKFDVTEGENIVRCTIQPDPLITQESRDVLVDYTVPPPAPPQIALNGQTYQGVTPSNIVALPEGYAGDITCRVEEGYPAAHTTQLKCGQLSSTGAGNTASLRFTDNPIMRDMGEIVCMCTAQHLSGCYNNNTTNLNLDITYPPDVLFTQDKNQTTFNKGDSLELACSAQGNPDPTSVTLTRERTSEVLATVQASELTHSLGPLDCLDSGVYVCSGQNTRGTTTQEISIGVRCKYFSYIASTNNIHT</sequence>
<dbReference type="InterPro" id="IPR007110">
    <property type="entry name" value="Ig-like_dom"/>
</dbReference>
<evidence type="ECO:0000313" key="3">
    <source>
        <dbReference type="Proteomes" id="UP000762676"/>
    </source>
</evidence>
<dbReference type="InterPro" id="IPR036179">
    <property type="entry name" value="Ig-like_dom_sf"/>
</dbReference>
<keyword evidence="3" id="KW-1185">Reference proteome</keyword>
<dbReference type="EMBL" id="BMAT01002094">
    <property type="protein sequence ID" value="GFR98882.1"/>
    <property type="molecule type" value="Genomic_DNA"/>
</dbReference>
<dbReference type="AlphaFoldDB" id="A0AAV4HNG4"/>
<evidence type="ECO:0000259" key="1">
    <source>
        <dbReference type="PROSITE" id="PS50835"/>
    </source>
</evidence>
<dbReference type="PANTHER" id="PTHR45889:SF8">
    <property type="entry name" value="IG-LIKE DOMAIN-CONTAINING PROTEIN"/>
    <property type="match status" value="1"/>
</dbReference>
<accession>A0AAV4HNG4</accession>
<dbReference type="Gene3D" id="2.60.40.10">
    <property type="entry name" value="Immunoglobulins"/>
    <property type="match status" value="1"/>
</dbReference>
<dbReference type="Proteomes" id="UP000762676">
    <property type="component" value="Unassembled WGS sequence"/>
</dbReference>
<dbReference type="InterPro" id="IPR013783">
    <property type="entry name" value="Ig-like_fold"/>
</dbReference>
<protein>
    <submittedName>
        <fullName evidence="2">Hemicentin-2</fullName>
    </submittedName>
</protein>
<dbReference type="PROSITE" id="PS50835">
    <property type="entry name" value="IG_LIKE"/>
    <property type="match status" value="1"/>
</dbReference>
<feature type="domain" description="Ig-like" evidence="1">
    <location>
        <begin position="393"/>
        <end position="479"/>
    </location>
</feature>
<name>A0AAV4HNG4_9GAST</name>
<evidence type="ECO:0000313" key="2">
    <source>
        <dbReference type="EMBL" id="GFR98882.1"/>
    </source>
</evidence>
<organism evidence="2 3">
    <name type="scientific">Elysia marginata</name>
    <dbReference type="NCBI Taxonomy" id="1093978"/>
    <lineage>
        <taxon>Eukaryota</taxon>
        <taxon>Metazoa</taxon>
        <taxon>Spiralia</taxon>
        <taxon>Lophotrochozoa</taxon>
        <taxon>Mollusca</taxon>
        <taxon>Gastropoda</taxon>
        <taxon>Heterobranchia</taxon>
        <taxon>Euthyneura</taxon>
        <taxon>Panpulmonata</taxon>
        <taxon>Sacoglossa</taxon>
        <taxon>Placobranchoidea</taxon>
        <taxon>Plakobranchidae</taxon>
        <taxon>Elysia</taxon>
    </lineage>
</organism>
<dbReference type="SUPFAM" id="SSF48726">
    <property type="entry name" value="Immunoglobulin"/>
    <property type="match status" value="1"/>
</dbReference>
<proteinExistence type="predicted"/>
<dbReference type="PANTHER" id="PTHR45889">
    <property type="entry name" value="IG-LIKE DOMAIN-CONTAINING PROTEIN"/>
    <property type="match status" value="1"/>
</dbReference>
<dbReference type="Pfam" id="PF13927">
    <property type="entry name" value="Ig_3"/>
    <property type="match status" value="1"/>
</dbReference>